<dbReference type="InterPro" id="IPR008928">
    <property type="entry name" value="6-hairpin_glycosidase_sf"/>
</dbReference>
<dbReference type="PROSITE" id="PS50022">
    <property type="entry name" value="FA58C_3"/>
    <property type="match status" value="1"/>
</dbReference>
<dbReference type="STRING" id="1385519.N801_18735"/>
<dbReference type="Pfam" id="PF07971">
    <property type="entry name" value="Glyco_hydro_92"/>
    <property type="match status" value="1"/>
</dbReference>
<dbReference type="GO" id="GO:0005829">
    <property type="term" value="C:cytosol"/>
    <property type="evidence" value="ECO:0007669"/>
    <property type="project" value="TreeGrafter"/>
</dbReference>
<comment type="caution">
    <text evidence="5">The sequence shown here is derived from an EMBL/GenBank/DDBJ whole genome shotgun (WGS) entry which is preliminary data.</text>
</comment>
<dbReference type="InterPro" id="IPR041371">
    <property type="entry name" value="GH92_N"/>
</dbReference>
<dbReference type="Gene3D" id="2.60.120.260">
    <property type="entry name" value="Galactose-binding domain-like"/>
    <property type="match status" value="2"/>
</dbReference>
<feature type="domain" description="PKD" evidence="4">
    <location>
        <begin position="1640"/>
        <end position="1694"/>
    </location>
</feature>
<dbReference type="InterPro" id="IPR050883">
    <property type="entry name" value="PNGase"/>
</dbReference>
<dbReference type="InterPro" id="IPR014718">
    <property type="entry name" value="GH-type_carb-bd"/>
</dbReference>
<dbReference type="PANTHER" id="PTHR12143">
    <property type="entry name" value="PEPTIDE N-GLYCANASE PNGASE -RELATED"/>
    <property type="match status" value="1"/>
</dbReference>
<dbReference type="PROSITE" id="PS50093">
    <property type="entry name" value="PKD"/>
    <property type="match status" value="1"/>
</dbReference>
<dbReference type="GO" id="GO:0030246">
    <property type="term" value="F:carbohydrate binding"/>
    <property type="evidence" value="ECO:0007669"/>
    <property type="project" value="InterPro"/>
</dbReference>
<dbReference type="SUPFAM" id="SSF48208">
    <property type="entry name" value="Six-hairpin glycosidases"/>
    <property type="match status" value="1"/>
</dbReference>
<feature type="region of interest" description="Disordered" evidence="1">
    <location>
        <begin position="1174"/>
        <end position="1193"/>
    </location>
</feature>
<dbReference type="Gene3D" id="2.70.98.10">
    <property type="match status" value="1"/>
</dbReference>
<feature type="chain" id="PRO_5001964495" evidence="2">
    <location>
        <begin position="31"/>
        <end position="1694"/>
    </location>
</feature>
<organism evidence="5 6">
    <name type="scientific">Knoellia aerolata DSM 18566</name>
    <dbReference type="NCBI Taxonomy" id="1385519"/>
    <lineage>
        <taxon>Bacteria</taxon>
        <taxon>Bacillati</taxon>
        <taxon>Actinomycetota</taxon>
        <taxon>Actinomycetes</taxon>
        <taxon>Micrococcales</taxon>
        <taxon>Intrasporangiaceae</taxon>
        <taxon>Knoellia</taxon>
    </lineage>
</organism>
<dbReference type="InterPro" id="IPR000601">
    <property type="entry name" value="PKD_dom"/>
</dbReference>
<feature type="region of interest" description="Disordered" evidence="1">
    <location>
        <begin position="1147"/>
        <end position="1169"/>
    </location>
</feature>
<dbReference type="SUPFAM" id="SSF49785">
    <property type="entry name" value="Galactose-binding domain-like"/>
    <property type="match status" value="1"/>
</dbReference>
<dbReference type="Proteomes" id="UP000030013">
    <property type="component" value="Unassembled WGS sequence"/>
</dbReference>
<keyword evidence="5" id="KW-0547">Nucleotide-binding</keyword>
<dbReference type="PANTHER" id="PTHR12143:SF43">
    <property type="entry name" value="PUTATIVE-RELATED"/>
    <property type="match status" value="1"/>
</dbReference>
<sequence>MRPTTAVPRGLTAGALALTLGWATASVAVAAPPPTAGPAAAPAAVEGGAWSTSFEEGQPQPLESTVEVDADGPRQQTVTGGVASDGSLLGSVTGITASAENGPGEVAANLADANPDTKWLAFQTTGWVRYQLSTPKRALTYTLTSANDAPERDPKDVTVQGSTDGTTWTDLDRRTGLSFSSRLQKQTFTVTTPGDYTFYRLNITAVNGASLLQLADWGLFGDVTDTEPEIAPMVSTVGAGPRSGYNLKSSVGWTGVKAMRYGGRHTAAGRGFAWNRLFDVDVAVGDRSQLSYKIAPDMITGDLSYPSTYTAVDLRFTDGTFLSALGATDTHDTAASPNGQGVGKILYAAQWNSVTVDLGASARGKTIDAIVLGYDNTASPTKETTFGGWVDDITIDPAPVALDRSSPSYAVDVRRGTNSSGSFSRGNNLPISAVPNGFTFFTPVTNANSQTWQYDYQARNNAQNRPTLQGLGISHEPSPWMGDRNQMSVMPSIAQGVPTGSASGRAIAFDHDDEVARPDHYRVHLDGGIVAETAPADHGGVYRFTFPDAAPTGSLVLDTVDNNGTFTVDAAAGTLSGWVDNGSGLSVGRSRMFVHGTFDRAATATGVAPNGHSGTRYATFDTTTDRDVELRLATSFISLDQARRNGALELTGRAFSEVQGAAKALWDKRLGVVEVEGASDSELRTLYSNLYRLNLYPNSQFENTGTASAPTYQYASPVSPKSGAATATTTNAPVKNGKIYVNNGFWDTYRTVWPAYSLLYPEFAAEIADGFVQQYRDGGWVARWSSPGYADLMTGTSSDASFADAFVKGVPLPDKVGTYDAALKNATVLPPSSGVGRKGLATSTFLGFTPDSTHESVSWGLEGLINDFGIGNQAAKLAQDQTVPAKRRATLAEESEYFLKRATAYTNHFDPASGFLRVRSANGEFAPNFDPEVWGGGYTETNGWNFAFHAPHDGNGLANLLGGREAMADKLDEFFTTPETGTKPGSYGGIIHEIIEARDVRMGMFGMSNQVSHHIPYMYNWTGKQSRTAEKVREILRRLYVGGDIGQGYAGDEDNGEQSAWNTLSSLGLYPLQVGSAQWAVGSPKFTKATVHRTQGDLVVNAPNNSERNIYVQKLTVGGEGHPGVSIAHGKLVGATTIDFAMGASPSDYGTKPNAAPPSLTKGDAMPAPLRDATGPNRGTATATGTTTAAPLFDNTSTTATTFSTATPTVTYALSGIGQRATFYSLTNGASAGEPSAWRVEGSRNGTTWETIDSRSGEAFAWRTQTRPFRIAEPGTYTSYRLVVTASTGTPTLSEVEFLTDGSKAQNTDVTVSATTTLEGIEGQKVAGTVGTFSGGKGTTVADYSATIAWGDGTSSVGAITAGDLGSYTVKGEHTWAEPGYYETVVTVKDRKGEASSIGGVTVHQAVVPSYASGFNLVCIGEPGTESTCDGGQAGISRPALVEAGASPGRLLTVPGTDLRWSLPAIPAGENDNASGAGQTLPVTLAPGATKLSLIGTATQKDQDTVGTVTFTDGTSTAYPIQYGDWCGSAKFGNAVAVEMTSRLNGTSTDGCHLKLFATAPLTIPAGRTVASVTLPAQTGNPQSAGRIHVFAVADNGSPLTVTPATGATAQAGSASAVTLGTVTGGVPAAGGYTARVAWGDGSVTQDATVTVAADGTATLTGSHTWAAPGSYRARVLVGDSRNDTLATVTVTVT</sequence>
<dbReference type="Gene3D" id="1.20.1610.10">
    <property type="entry name" value="alpha-1,2-mannosidases domains"/>
    <property type="match status" value="1"/>
</dbReference>
<keyword evidence="5" id="KW-0067">ATP-binding</keyword>
<dbReference type="eggNOG" id="COG3537">
    <property type="taxonomic scope" value="Bacteria"/>
</dbReference>
<feature type="compositionally biased region" description="Low complexity" evidence="1">
    <location>
        <begin position="1179"/>
        <end position="1193"/>
    </location>
</feature>
<evidence type="ECO:0000259" key="3">
    <source>
        <dbReference type="PROSITE" id="PS50022"/>
    </source>
</evidence>
<feature type="signal peptide" evidence="2">
    <location>
        <begin position="1"/>
        <end position="30"/>
    </location>
</feature>
<feature type="domain" description="F5/8 type C" evidence="3">
    <location>
        <begin position="75"/>
        <end position="219"/>
    </location>
</feature>
<protein>
    <submittedName>
        <fullName evidence="5">ATP-binding protein</fullName>
    </submittedName>
</protein>
<evidence type="ECO:0000256" key="2">
    <source>
        <dbReference type="SAM" id="SignalP"/>
    </source>
</evidence>
<dbReference type="InterPro" id="IPR000421">
    <property type="entry name" value="FA58C"/>
</dbReference>
<name>A0A0A0JQS0_9MICO</name>
<evidence type="ECO:0000256" key="1">
    <source>
        <dbReference type="SAM" id="MobiDB-lite"/>
    </source>
</evidence>
<dbReference type="GO" id="GO:0000224">
    <property type="term" value="F:peptide-N4-(N-acetyl-beta-glucosaminyl)asparagine amidase activity"/>
    <property type="evidence" value="ECO:0007669"/>
    <property type="project" value="TreeGrafter"/>
</dbReference>
<dbReference type="InterPro" id="IPR012939">
    <property type="entry name" value="Glyco_hydro_92"/>
</dbReference>
<dbReference type="GO" id="GO:0005524">
    <property type="term" value="F:ATP binding"/>
    <property type="evidence" value="ECO:0007669"/>
    <property type="project" value="UniProtKB-KW"/>
</dbReference>
<keyword evidence="6" id="KW-1185">Reference proteome</keyword>
<dbReference type="Gene3D" id="3.30.2080.10">
    <property type="entry name" value="GH92 mannosidase domain"/>
    <property type="match status" value="1"/>
</dbReference>
<dbReference type="RefSeq" id="WP_035940239.1">
    <property type="nucleotide sequence ID" value="NZ_AVPL01000068.1"/>
</dbReference>
<keyword evidence="2" id="KW-0732">Signal</keyword>
<dbReference type="GO" id="GO:0005975">
    <property type="term" value="P:carbohydrate metabolic process"/>
    <property type="evidence" value="ECO:0007669"/>
    <property type="project" value="InterPro"/>
</dbReference>
<dbReference type="Pfam" id="PF17678">
    <property type="entry name" value="Glyco_hydro_92N"/>
    <property type="match status" value="1"/>
</dbReference>
<dbReference type="OrthoDB" id="9804511at2"/>
<reference evidence="5 6" key="1">
    <citation type="submission" date="2013-08" db="EMBL/GenBank/DDBJ databases">
        <title>The genome sequence of Knoellia aerolata.</title>
        <authorList>
            <person name="Zhu W."/>
            <person name="Wang G."/>
        </authorList>
    </citation>
    <scope>NUCLEOTIDE SEQUENCE [LARGE SCALE GENOMIC DNA]</scope>
    <source>
        <strain evidence="5 6">DSM 18566</strain>
    </source>
</reference>
<dbReference type="EMBL" id="AVPL01000068">
    <property type="protein sequence ID" value="KGN39830.1"/>
    <property type="molecule type" value="Genomic_DNA"/>
</dbReference>
<accession>A0A0A0JQS0</accession>
<evidence type="ECO:0000313" key="5">
    <source>
        <dbReference type="EMBL" id="KGN39830.1"/>
    </source>
</evidence>
<dbReference type="GO" id="GO:0006516">
    <property type="term" value="P:glycoprotein catabolic process"/>
    <property type="evidence" value="ECO:0007669"/>
    <property type="project" value="TreeGrafter"/>
</dbReference>
<dbReference type="InterPro" id="IPR008979">
    <property type="entry name" value="Galactose-bd-like_sf"/>
</dbReference>
<evidence type="ECO:0000259" key="4">
    <source>
        <dbReference type="PROSITE" id="PS50093"/>
    </source>
</evidence>
<evidence type="ECO:0000313" key="6">
    <source>
        <dbReference type="Proteomes" id="UP000030013"/>
    </source>
</evidence>
<dbReference type="NCBIfam" id="TIGR01180">
    <property type="entry name" value="aman2_put"/>
    <property type="match status" value="1"/>
</dbReference>
<dbReference type="InterPro" id="IPR005887">
    <property type="entry name" value="GH92_a_mannosidase_put"/>
</dbReference>
<dbReference type="Pfam" id="PF00754">
    <property type="entry name" value="F5_F8_type_C"/>
    <property type="match status" value="1"/>
</dbReference>
<gene>
    <name evidence="5" type="ORF">N801_18735</name>
</gene>
<dbReference type="Gene3D" id="1.20.1050.60">
    <property type="entry name" value="alpha-1,2-mannosidase"/>
    <property type="match status" value="1"/>
</dbReference>
<proteinExistence type="predicted"/>